<dbReference type="SUPFAM" id="SSF47986">
    <property type="entry name" value="DEATH domain"/>
    <property type="match status" value="2"/>
</dbReference>
<protein>
    <recommendedName>
        <fullName evidence="7">CARD domain-containing protein</fullName>
    </recommendedName>
</protein>
<evidence type="ECO:0000256" key="1">
    <source>
        <dbReference type="ARBA" id="ARBA00022499"/>
    </source>
</evidence>
<reference evidence="8" key="1">
    <citation type="submission" date="2023-01" db="EMBL/GenBank/DDBJ databases">
        <title>Genome assembly of the deep-sea coral Lophelia pertusa.</title>
        <authorList>
            <person name="Herrera S."/>
            <person name="Cordes E."/>
        </authorList>
    </citation>
    <scope>NUCLEOTIDE SEQUENCE</scope>
    <source>
        <strain evidence="8">USNM1676648</strain>
        <tissue evidence="8">Polyp</tissue>
    </source>
</reference>
<dbReference type="InterPro" id="IPR031964">
    <property type="entry name" value="CARD_dom"/>
</dbReference>
<dbReference type="GO" id="GO:0042981">
    <property type="term" value="P:regulation of apoptotic process"/>
    <property type="evidence" value="ECO:0007669"/>
    <property type="project" value="InterPro"/>
</dbReference>
<dbReference type="Proteomes" id="UP001163046">
    <property type="component" value="Unassembled WGS sequence"/>
</dbReference>
<sequence>MDPIHRRVLANKTTTIMGRISPTVFSVYLKQIFSTSDMEGIAAKETQMGATHGTQTMLSLLEKRGPTAFPLFITALREYEIKLYDLADELEAEERKLRGGTAEAPIQRAQNLPPSGEPVDMYGDAGMSSPPPAPVLQNCRSENDNGRISDFSQEPAPVSKEPPAAEMNNQAHQEVVLSLDTFVKDIPYHLCTRIEKLLDPPNPNRHDWRGMAGAMNLSTDEVRQLESVPENGKMKGLIDRMIHTQKTVNDLLGWLKRPEVERLDVIDEIRKEPNNIPADAFLTETDKSSENQQSAAADVTSPDEKVDCSPAAKYKSTSILQECSHEPHKNKKPDARIPSQILEESDDVAKANGGQPEVHNSPDSQMEDKNNEDKPDYQMPNQEKKNMTVSYILMMMMTLINRLQ</sequence>
<dbReference type="AlphaFoldDB" id="A0A9X0A142"/>
<evidence type="ECO:0000256" key="6">
    <source>
        <dbReference type="SAM" id="MobiDB-lite"/>
    </source>
</evidence>
<keyword evidence="1" id="KW-1017">Isopeptide bond</keyword>
<dbReference type="Pfam" id="PF16739">
    <property type="entry name" value="CARD_2"/>
    <property type="match status" value="1"/>
</dbReference>
<dbReference type="EMBL" id="MU825408">
    <property type="protein sequence ID" value="KAJ7391075.1"/>
    <property type="molecule type" value="Genomic_DNA"/>
</dbReference>
<dbReference type="GO" id="GO:0045087">
    <property type="term" value="P:innate immune response"/>
    <property type="evidence" value="ECO:0007669"/>
    <property type="project" value="UniProtKB-KW"/>
</dbReference>
<organism evidence="8 9">
    <name type="scientific">Desmophyllum pertusum</name>
    <dbReference type="NCBI Taxonomy" id="174260"/>
    <lineage>
        <taxon>Eukaryota</taxon>
        <taxon>Metazoa</taxon>
        <taxon>Cnidaria</taxon>
        <taxon>Anthozoa</taxon>
        <taxon>Hexacorallia</taxon>
        <taxon>Scleractinia</taxon>
        <taxon>Caryophylliina</taxon>
        <taxon>Caryophylliidae</taxon>
        <taxon>Desmophyllum</taxon>
    </lineage>
</organism>
<dbReference type="OrthoDB" id="5966955at2759"/>
<dbReference type="InterPro" id="IPR001315">
    <property type="entry name" value="CARD"/>
</dbReference>
<gene>
    <name evidence="8" type="ORF">OS493_020095</name>
</gene>
<feature type="compositionally biased region" description="Basic and acidic residues" evidence="6">
    <location>
        <begin position="366"/>
        <end position="383"/>
    </location>
</feature>
<comment type="caution">
    <text evidence="8">The sequence shown here is derived from an EMBL/GenBank/DDBJ whole genome shotgun (WGS) entry which is preliminary data.</text>
</comment>
<dbReference type="CDD" id="cd01671">
    <property type="entry name" value="CARD"/>
    <property type="match status" value="1"/>
</dbReference>
<evidence type="ECO:0000256" key="5">
    <source>
        <dbReference type="ARBA" id="ARBA00022859"/>
    </source>
</evidence>
<dbReference type="Gene3D" id="1.10.533.10">
    <property type="entry name" value="Death Domain, Fas"/>
    <property type="match status" value="2"/>
</dbReference>
<feature type="region of interest" description="Disordered" evidence="6">
    <location>
        <begin position="282"/>
        <end position="383"/>
    </location>
</feature>
<keyword evidence="3" id="KW-0399">Innate immunity</keyword>
<feature type="compositionally biased region" description="Basic and acidic residues" evidence="6">
    <location>
        <begin position="323"/>
        <end position="335"/>
    </location>
</feature>
<keyword evidence="2" id="KW-0597">Phosphoprotein</keyword>
<accession>A0A9X0A142</accession>
<evidence type="ECO:0000256" key="3">
    <source>
        <dbReference type="ARBA" id="ARBA00022588"/>
    </source>
</evidence>
<keyword evidence="9" id="KW-1185">Reference proteome</keyword>
<evidence type="ECO:0000256" key="4">
    <source>
        <dbReference type="ARBA" id="ARBA00022843"/>
    </source>
</evidence>
<keyword evidence="4" id="KW-0832">Ubl conjugation</keyword>
<dbReference type="GO" id="GO:0005737">
    <property type="term" value="C:cytoplasm"/>
    <property type="evidence" value="ECO:0007669"/>
    <property type="project" value="UniProtKB-ARBA"/>
</dbReference>
<evidence type="ECO:0000313" key="8">
    <source>
        <dbReference type="EMBL" id="KAJ7391075.1"/>
    </source>
</evidence>
<name>A0A9X0A142_9CNID</name>
<feature type="domain" description="CARD" evidence="7">
    <location>
        <begin position="1"/>
        <end position="91"/>
    </location>
</feature>
<feature type="region of interest" description="Disordered" evidence="6">
    <location>
        <begin position="141"/>
        <end position="164"/>
    </location>
</feature>
<evidence type="ECO:0000313" key="9">
    <source>
        <dbReference type="Proteomes" id="UP001163046"/>
    </source>
</evidence>
<keyword evidence="5" id="KW-0391">Immunity</keyword>
<evidence type="ECO:0000256" key="2">
    <source>
        <dbReference type="ARBA" id="ARBA00022553"/>
    </source>
</evidence>
<dbReference type="PROSITE" id="PS50209">
    <property type="entry name" value="CARD"/>
    <property type="match status" value="1"/>
</dbReference>
<evidence type="ECO:0000259" key="7">
    <source>
        <dbReference type="PROSITE" id="PS50209"/>
    </source>
</evidence>
<dbReference type="InterPro" id="IPR011029">
    <property type="entry name" value="DEATH-like_dom_sf"/>
</dbReference>
<proteinExistence type="predicted"/>